<keyword evidence="15" id="KW-1185">Reference proteome</keyword>
<name>A0AAD6V5Y1_9AGAR</name>
<evidence type="ECO:0000313" key="15">
    <source>
        <dbReference type="Proteomes" id="UP001219525"/>
    </source>
</evidence>
<protein>
    <submittedName>
        <fullName evidence="14">Alcohol oxidase</fullName>
    </submittedName>
</protein>
<dbReference type="Gene3D" id="3.30.560.10">
    <property type="entry name" value="Glucose Oxidase, domain 3"/>
    <property type="match status" value="1"/>
</dbReference>
<feature type="active site" description="Proton acceptor" evidence="8">
    <location>
        <position position="599"/>
    </location>
</feature>
<sequence length="650" mass="69896">MRTILITLAATVVPAISALSYDYVVIGGGTAGLAVASRLSEDTSVTVAVLEAGFDAEGLREVFVPGLIGSGIAFTTLDWAYKTVPQTNLNGRNLTVHAGKGLGGSSLINAMIFPRAGKEQYDAWGQLNNDSSWTWDNLLPFFKKSELFTPPNAFQNASGVRYEEAMHGFNVTEGRVKVGFPNYFFNQSALWRKAAEGLGFPASPDLANGDPHAVGIAPNTIDAANNTRCSAACAYLTPFGHRTNLLVVQNATVSRIIWADSTGGNLRAIGVEYLVNNQNSTIDVSKEVILSAGAIGSPKVLELSGVGNSTILNTAGVKPVLHLPTVGENFNDHVHSWANAFTNITLTKDVLQRNSSFADAQLLLWLRDRTGLYSAAPRSMGIAAPSDIFSRTQLNDLIEQAETNLMRFAEQFSNGNPNLTKGIAAQHRIALDLYKQDKSLPLEMNAEPGYSGPTSIGNRPGVNYTSINVVLYAPLSRGRTHIVSADPHAQPAVDPAYWAHPLDVAAQVGGINLARRMLTAPPLDTIYTGEFEPGEDKDSDAKIEEWLRSVVASDNHEVGSLAMMPRDLGGVVDTSLKVYGTANVRVADASIIPFTISAHTVSTIYMIGERAADIIRAARIESELFSSPNWLAPLQTAFFWLGRGLANWLV</sequence>
<feature type="domain" description="Glucose-methanol-choline oxidoreductase N-terminal" evidence="13">
    <location>
        <begin position="293"/>
        <end position="307"/>
    </location>
</feature>
<evidence type="ECO:0000313" key="14">
    <source>
        <dbReference type="EMBL" id="KAJ7203353.1"/>
    </source>
</evidence>
<dbReference type="Gene3D" id="3.50.50.60">
    <property type="entry name" value="FAD/NAD(P)-binding domain"/>
    <property type="match status" value="1"/>
</dbReference>
<feature type="domain" description="Glucose-methanol-choline oxidoreductase N-terminal" evidence="12">
    <location>
        <begin position="99"/>
        <end position="122"/>
    </location>
</feature>
<organism evidence="14 15">
    <name type="scientific">Mycena pura</name>
    <dbReference type="NCBI Taxonomy" id="153505"/>
    <lineage>
        <taxon>Eukaryota</taxon>
        <taxon>Fungi</taxon>
        <taxon>Dikarya</taxon>
        <taxon>Basidiomycota</taxon>
        <taxon>Agaricomycotina</taxon>
        <taxon>Agaricomycetes</taxon>
        <taxon>Agaricomycetidae</taxon>
        <taxon>Agaricales</taxon>
        <taxon>Marasmiineae</taxon>
        <taxon>Mycenaceae</taxon>
        <taxon>Mycena</taxon>
    </lineage>
</organism>
<gene>
    <name evidence="14" type="ORF">GGX14DRAFT_652271</name>
</gene>
<feature type="signal peptide" evidence="11">
    <location>
        <begin position="1"/>
        <end position="18"/>
    </location>
</feature>
<keyword evidence="7" id="KW-0325">Glycoprotein</keyword>
<dbReference type="PROSITE" id="PS00623">
    <property type="entry name" value="GMC_OXRED_1"/>
    <property type="match status" value="1"/>
</dbReference>
<dbReference type="GO" id="GO:0016614">
    <property type="term" value="F:oxidoreductase activity, acting on CH-OH group of donors"/>
    <property type="evidence" value="ECO:0007669"/>
    <property type="project" value="InterPro"/>
</dbReference>
<keyword evidence="4 11" id="KW-0732">Signal</keyword>
<accession>A0AAD6V5Y1</accession>
<reference evidence="14" key="1">
    <citation type="submission" date="2023-03" db="EMBL/GenBank/DDBJ databases">
        <title>Massive genome expansion in bonnet fungi (Mycena s.s.) driven by repeated elements and novel gene families across ecological guilds.</title>
        <authorList>
            <consortium name="Lawrence Berkeley National Laboratory"/>
            <person name="Harder C.B."/>
            <person name="Miyauchi S."/>
            <person name="Viragh M."/>
            <person name="Kuo A."/>
            <person name="Thoen E."/>
            <person name="Andreopoulos B."/>
            <person name="Lu D."/>
            <person name="Skrede I."/>
            <person name="Drula E."/>
            <person name="Henrissat B."/>
            <person name="Morin E."/>
            <person name="Kohler A."/>
            <person name="Barry K."/>
            <person name="LaButti K."/>
            <person name="Morin E."/>
            <person name="Salamov A."/>
            <person name="Lipzen A."/>
            <person name="Mereny Z."/>
            <person name="Hegedus B."/>
            <person name="Baldrian P."/>
            <person name="Stursova M."/>
            <person name="Weitz H."/>
            <person name="Taylor A."/>
            <person name="Grigoriev I.V."/>
            <person name="Nagy L.G."/>
            <person name="Martin F."/>
            <person name="Kauserud H."/>
        </authorList>
    </citation>
    <scope>NUCLEOTIDE SEQUENCE</scope>
    <source>
        <strain evidence="14">9144</strain>
    </source>
</reference>
<evidence type="ECO:0000256" key="9">
    <source>
        <dbReference type="PIRSR" id="PIRSR000137-2"/>
    </source>
</evidence>
<dbReference type="Pfam" id="PF05199">
    <property type="entry name" value="GMC_oxred_C"/>
    <property type="match status" value="1"/>
</dbReference>
<dbReference type="EMBL" id="JARJCW010000051">
    <property type="protein sequence ID" value="KAJ7203353.1"/>
    <property type="molecule type" value="Genomic_DNA"/>
</dbReference>
<keyword evidence="3 10" id="KW-0285">Flavoprotein</keyword>
<dbReference type="AlphaFoldDB" id="A0AAD6V5Y1"/>
<comment type="similarity">
    <text evidence="2 10">Belongs to the GMC oxidoreductase family.</text>
</comment>
<evidence type="ECO:0000256" key="2">
    <source>
        <dbReference type="ARBA" id="ARBA00010790"/>
    </source>
</evidence>
<evidence type="ECO:0000256" key="3">
    <source>
        <dbReference type="ARBA" id="ARBA00022630"/>
    </source>
</evidence>
<evidence type="ECO:0000256" key="7">
    <source>
        <dbReference type="ARBA" id="ARBA00023180"/>
    </source>
</evidence>
<dbReference type="InterPro" id="IPR036188">
    <property type="entry name" value="FAD/NAD-bd_sf"/>
</dbReference>
<evidence type="ECO:0000259" key="12">
    <source>
        <dbReference type="PROSITE" id="PS00623"/>
    </source>
</evidence>
<evidence type="ECO:0000256" key="11">
    <source>
        <dbReference type="SAM" id="SignalP"/>
    </source>
</evidence>
<comment type="caution">
    <text evidence="14">The sequence shown here is derived from an EMBL/GenBank/DDBJ whole genome shotgun (WGS) entry which is preliminary data.</text>
</comment>
<proteinExistence type="inferred from homology"/>
<dbReference type="InterPro" id="IPR007867">
    <property type="entry name" value="GMC_OxRtase_C"/>
</dbReference>
<evidence type="ECO:0000256" key="4">
    <source>
        <dbReference type="ARBA" id="ARBA00022729"/>
    </source>
</evidence>
<dbReference type="GO" id="GO:0050660">
    <property type="term" value="F:flavin adenine dinucleotide binding"/>
    <property type="evidence" value="ECO:0007669"/>
    <property type="project" value="InterPro"/>
</dbReference>
<dbReference type="InterPro" id="IPR000172">
    <property type="entry name" value="GMC_OxRdtase_N"/>
</dbReference>
<feature type="binding site" evidence="9">
    <location>
        <position position="253"/>
    </location>
    <ligand>
        <name>FAD</name>
        <dbReference type="ChEBI" id="CHEBI:57692"/>
    </ligand>
</feature>
<evidence type="ECO:0000256" key="1">
    <source>
        <dbReference type="ARBA" id="ARBA00001974"/>
    </source>
</evidence>
<evidence type="ECO:0000256" key="6">
    <source>
        <dbReference type="ARBA" id="ARBA00023002"/>
    </source>
</evidence>
<dbReference type="Pfam" id="PF00732">
    <property type="entry name" value="GMC_oxred_N"/>
    <property type="match status" value="1"/>
</dbReference>
<keyword evidence="5 9" id="KW-0274">FAD</keyword>
<dbReference type="SUPFAM" id="SSF54373">
    <property type="entry name" value="FAD-linked reductases, C-terminal domain"/>
    <property type="match status" value="1"/>
</dbReference>
<evidence type="ECO:0000256" key="8">
    <source>
        <dbReference type="PIRSR" id="PIRSR000137-1"/>
    </source>
</evidence>
<dbReference type="SUPFAM" id="SSF51905">
    <property type="entry name" value="FAD/NAD(P)-binding domain"/>
    <property type="match status" value="1"/>
</dbReference>
<dbReference type="PANTHER" id="PTHR11552">
    <property type="entry name" value="GLUCOSE-METHANOL-CHOLINE GMC OXIDOREDUCTASE"/>
    <property type="match status" value="1"/>
</dbReference>
<evidence type="ECO:0000256" key="10">
    <source>
        <dbReference type="RuleBase" id="RU003968"/>
    </source>
</evidence>
<feature type="chain" id="PRO_5041994215" evidence="11">
    <location>
        <begin position="19"/>
        <end position="650"/>
    </location>
</feature>
<keyword evidence="6" id="KW-0560">Oxidoreductase</keyword>
<dbReference type="PROSITE" id="PS00624">
    <property type="entry name" value="GMC_OXRED_2"/>
    <property type="match status" value="1"/>
</dbReference>
<dbReference type="Proteomes" id="UP001219525">
    <property type="component" value="Unassembled WGS sequence"/>
</dbReference>
<evidence type="ECO:0000256" key="5">
    <source>
        <dbReference type="ARBA" id="ARBA00022827"/>
    </source>
</evidence>
<feature type="active site" description="Proton donor" evidence="8">
    <location>
        <position position="556"/>
    </location>
</feature>
<dbReference type="PANTHER" id="PTHR11552:SF201">
    <property type="entry name" value="GLUCOSE-METHANOL-CHOLINE OXIDOREDUCTASE N-TERMINAL DOMAIN-CONTAINING PROTEIN"/>
    <property type="match status" value="1"/>
</dbReference>
<comment type="cofactor">
    <cofactor evidence="1 9">
        <name>FAD</name>
        <dbReference type="ChEBI" id="CHEBI:57692"/>
    </cofactor>
</comment>
<evidence type="ECO:0000259" key="13">
    <source>
        <dbReference type="PROSITE" id="PS00624"/>
    </source>
</evidence>
<dbReference type="PIRSF" id="PIRSF000137">
    <property type="entry name" value="Alcohol_oxidase"/>
    <property type="match status" value="1"/>
</dbReference>
<dbReference type="InterPro" id="IPR012132">
    <property type="entry name" value="GMC_OxRdtase"/>
</dbReference>